<evidence type="ECO:0000313" key="2">
    <source>
        <dbReference type="Proteomes" id="UP000821845"/>
    </source>
</evidence>
<dbReference type="EMBL" id="CM023486">
    <property type="protein sequence ID" value="KAH6928742.1"/>
    <property type="molecule type" value="Genomic_DNA"/>
</dbReference>
<evidence type="ECO:0000313" key="1">
    <source>
        <dbReference type="EMBL" id="KAH6928742.1"/>
    </source>
</evidence>
<proteinExistence type="predicted"/>
<dbReference type="Proteomes" id="UP000821845">
    <property type="component" value="Chromosome 6"/>
</dbReference>
<sequence>MNTTGSNTLEEEGGPMTGEGPLRKIVRRAAYGVVSYVQEKNVGATPSGHTTPAAPTVSPQQPRDEGLHFLFCTRRAPSRTPVLQTGERLGVVAAE</sequence>
<organism evidence="1 2">
    <name type="scientific">Hyalomma asiaticum</name>
    <name type="common">Tick</name>
    <dbReference type="NCBI Taxonomy" id="266040"/>
    <lineage>
        <taxon>Eukaryota</taxon>
        <taxon>Metazoa</taxon>
        <taxon>Ecdysozoa</taxon>
        <taxon>Arthropoda</taxon>
        <taxon>Chelicerata</taxon>
        <taxon>Arachnida</taxon>
        <taxon>Acari</taxon>
        <taxon>Parasitiformes</taxon>
        <taxon>Ixodida</taxon>
        <taxon>Ixodoidea</taxon>
        <taxon>Ixodidae</taxon>
        <taxon>Hyalomminae</taxon>
        <taxon>Hyalomma</taxon>
    </lineage>
</organism>
<gene>
    <name evidence="1" type="ORF">HPB50_018868</name>
</gene>
<reference evidence="1" key="1">
    <citation type="submission" date="2020-05" db="EMBL/GenBank/DDBJ databases">
        <title>Large-scale comparative analyses of tick genomes elucidate their genetic diversity and vector capacities.</title>
        <authorList>
            <person name="Jia N."/>
            <person name="Wang J."/>
            <person name="Shi W."/>
            <person name="Du L."/>
            <person name="Sun Y."/>
            <person name="Zhan W."/>
            <person name="Jiang J."/>
            <person name="Wang Q."/>
            <person name="Zhang B."/>
            <person name="Ji P."/>
            <person name="Sakyi L.B."/>
            <person name="Cui X."/>
            <person name="Yuan T."/>
            <person name="Jiang B."/>
            <person name="Yang W."/>
            <person name="Lam T.T.-Y."/>
            <person name="Chang Q."/>
            <person name="Ding S."/>
            <person name="Wang X."/>
            <person name="Zhu J."/>
            <person name="Ruan X."/>
            <person name="Zhao L."/>
            <person name="Wei J."/>
            <person name="Que T."/>
            <person name="Du C."/>
            <person name="Cheng J."/>
            <person name="Dai P."/>
            <person name="Han X."/>
            <person name="Huang E."/>
            <person name="Gao Y."/>
            <person name="Liu J."/>
            <person name="Shao H."/>
            <person name="Ye R."/>
            <person name="Li L."/>
            <person name="Wei W."/>
            <person name="Wang X."/>
            <person name="Wang C."/>
            <person name="Yang T."/>
            <person name="Huo Q."/>
            <person name="Li W."/>
            <person name="Guo W."/>
            <person name="Chen H."/>
            <person name="Zhou L."/>
            <person name="Ni X."/>
            <person name="Tian J."/>
            <person name="Zhou Y."/>
            <person name="Sheng Y."/>
            <person name="Liu T."/>
            <person name="Pan Y."/>
            <person name="Xia L."/>
            <person name="Li J."/>
            <person name="Zhao F."/>
            <person name="Cao W."/>
        </authorList>
    </citation>
    <scope>NUCLEOTIDE SEQUENCE</scope>
    <source>
        <strain evidence="1">Hyas-2018</strain>
    </source>
</reference>
<accession>A0ACB7S0N2</accession>
<keyword evidence="2" id="KW-1185">Reference proteome</keyword>
<name>A0ACB7S0N2_HYAAI</name>
<comment type="caution">
    <text evidence="1">The sequence shown here is derived from an EMBL/GenBank/DDBJ whole genome shotgun (WGS) entry which is preliminary data.</text>
</comment>
<protein>
    <submittedName>
        <fullName evidence="1">Uncharacterized protein</fullName>
    </submittedName>
</protein>